<protein>
    <submittedName>
        <fullName evidence="2">Uncharacterized protein</fullName>
    </submittedName>
</protein>
<evidence type="ECO:0000313" key="2">
    <source>
        <dbReference type="EMBL" id="KAK2098212.1"/>
    </source>
</evidence>
<name>A0ABQ9UPL3_SAGOE</name>
<reference evidence="2 3" key="1">
    <citation type="submission" date="2023-05" db="EMBL/GenBank/DDBJ databases">
        <title>B98-5 Cell Line De Novo Hybrid Assembly: An Optical Mapping Approach.</title>
        <authorList>
            <person name="Kananen K."/>
            <person name="Auerbach J.A."/>
            <person name="Kautto E."/>
            <person name="Blachly J.S."/>
        </authorList>
    </citation>
    <scope>NUCLEOTIDE SEQUENCE [LARGE SCALE GENOMIC DNA]</scope>
    <source>
        <strain evidence="2">B95-8</strain>
        <tissue evidence="2">Cell line</tissue>
    </source>
</reference>
<evidence type="ECO:0000313" key="3">
    <source>
        <dbReference type="Proteomes" id="UP001266305"/>
    </source>
</evidence>
<proteinExistence type="predicted"/>
<sequence>MRLAGTLDCGVTNPDTQSVPDLVLSARAEGTVEPGIGSRGSSCTNDLSECACGFSQSPWVWAASNQRLVSCGPCLLAEDVLGSGLACSALAWEDPQRQLPTGVSSKSADQKALQPPECPWKPGAEQPPSPVLCFVPALPLLLS</sequence>
<accession>A0ABQ9UPL3</accession>
<dbReference type="Proteomes" id="UP001266305">
    <property type="component" value="Unassembled WGS sequence"/>
</dbReference>
<keyword evidence="3" id="KW-1185">Reference proteome</keyword>
<dbReference type="EMBL" id="JASSZA010000011">
    <property type="protein sequence ID" value="KAK2098212.1"/>
    <property type="molecule type" value="Genomic_DNA"/>
</dbReference>
<feature type="compositionally biased region" description="Polar residues" evidence="1">
    <location>
        <begin position="98"/>
        <end position="107"/>
    </location>
</feature>
<organism evidence="2 3">
    <name type="scientific">Saguinus oedipus</name>
    <name type="common">Cotton-top tamarin</name>
    <name type="synonym">Oedipomidas oedipus</name>
    <dbReference type="NCBI Taxonomy" id="9490"/>
    <lineage>
        <taxon>Eukaryota</taxon>
        <taxon>Metazoa</taxon>
        <taxon>Chordata</taxon>
        <taxon>Craniata</taxon>
        <taxon>Vertebrata</taxon>
        <taxon>Euteleostomi</taxon>
        <taxon>Mammalia</taxon>
        <taxon>Eutheria</taxon>
        <taxon>Euarchontoglires</taxon>
        <taxon>Primates</taxon>
        <taxon>Haplorrhini</taxon>
        <taxon>Platyrrhini</taxon>
        <taxon>Cebidae</taxon>
        <taxon>Callitrichinae</taxon>
        <taxon>Saguinus</taxon>
    </lineage>
</organism>
<gene>
    <name evidence="2" type="ORF">P7K49_023663</name>
</gene>
<evidence type="ECO:0000256" key="1">
    <source>
        <dbReference type="SAM" id="MobiDB-lite"/>
    </source>
</evidence>
<feature type="region of interest" description="Disordered" evidence="1">
    <location>
        <begin position="98"/>
        <end position="129"/>
    </location>
</feature>
<comment type="caution">
    <text evidence="2">The sequence shown here is derived from an EMBL/GenBank/DDBJ whole genome shotgun (WGS) entry which is preliminary data.</text>
</comment>